<dbReference type="OrthoDB" id="1108038at2759"/>
<dbReference type="CDD" id="cd16495">
    <property type="entry name" value="RING_CH-C4HC3_MARCH"/>
    <property type="match status" value="1"/>
</dbReference>
<evidence type="ECO:0000256" key="2">
    <source>
        <dbReference type="ARBA" id="ARBA00022771"/>
    </source>
</evidence>
<evidence type="ECO:0000313" key="7">
    <source>
        <dbReference type="Proteomes" id="UP000239649"/>
    </source>
</evidence>
<dbReference type="PROSITE" id="PS51292">
    <property type="entry name" value="ZF_RING_CH"/>
    <property type="match status" value="1"/>
</dbReference>
<keyword evidence="4" id="KW-0175">Coiled coil</keyword>
<comment type="caution">
    <text evidence="6">The sequence shown here is derived from an EMBL/GenBank/DDBJ whole genome shotgun (WGS) entry which is preliminary data.</text>
</comment>
<protein>
    <submittedName>
        <fullName evidence="6">E3 ubiquitin ligase SUD1</fullName>
    </submittedName>
</protein>
<feature type="domain" description="RING-CH-type" evidence="5">
    <location>
        <begin position="24"/>
        <end position="87"/>
    </location>
</feature>
<proteinExistence type="predicted"/>
<dbReference type="SUPFAM" id="SSF57850">
    <property type="entry name" value="RING/U-box"/>
    <property type="match status" value="1"/>
</dbReference>
<organism evidence="6 7">
    <name type="scientific">Micractinium conductrix</name>
    <dbReference type="NCBI Taxonomy" id="554055"/>
    <lineage>
        <taxon>Eukaryota</taxon>
        <taxon>Viridiplantae</taxon>
        <taxon>Chlorophyta</taxon>
        <taxon>core chlorophytes</taxon>
        <taxon>Trebouxiophyceae</taxon>
        <taxon>Chlorellales</taxon>
        <taxon>Chlorellaceae</taxon>
        <taxon>Chlorella clade</taxon>
        <taxon>Micractinium</taxon>
    </lineage>
</organism>
<keyword evidence="7" id="KW-1185">Reference proteome</keyword>
<evidence type="ECO:0000313" key="6">
    <source>
        <dbReference type="EMBL" id="PSC70102.1"/>
    </source>
</evidence>
<dbReference type="AlphaFoldDB" id="A0A2P6V7N7"/>
<keyword evidence="3" id="KW-0862">Zinc</keyword>
<gene>
    <name evidence="6" type="ORF">C2E20_6481</name>
</gene>
<dbReference type="Pfam" id="PF12906">
    <property type="entry name" value="RINGv"/>
    <property type="match status" value="1"/>
</dbReference>
<dbReference type="Proteomes" id="UP000239649">
    <property type="component" value="Unassembled WGS sequence"/>
</dbReference>
<reference evidence="6 7" key="1">
    <citation type="journal article" date="2018" name="Plant J.">
        <title>Genome sequences of Chlorella sorokiniana UTEX 1602 and Micractinium conductrix SAG 241.80: implications to maltose excretion by a green alga.</title>
        <authorList>
            <person name="Arriola M.B."/>
            <person name="Velmurugan N."/>
            <person name="Zhang Y."/>
            <person name="Plunkett M.H."/>
            <person name="Hondzo H."/>
            <person name="Barney B.M."/>
        </authorList>
    </citation>
    <scope>NUCLEOTIDE SEQUENCE [LARGE SCALE GENOMIC DNA]</scope>
    <source>
        <strain evidence="6 7">SAG 241.80</strain>
    </source>
</reference>
<dbReference type="STRING" id="554055.A0A2P6V7N7"/>
<dbReference type="Gene3D" id="3.30.40.10">
    <property type="entry name" value="Zinc/RING finger domain, C3HC4 (zinc finger)"/>
    <property type="match status" value="1"/>
</dbReference>
<evidence type="ECO:0000259" key="5">
    <source>
        <dbReference type="PROSITE" id="PS51292"/>
    </source>
</evidence>
<keyword evidence="2" id="KW-0863">Zinc-finger</keyword>
<dbReference type="InterPro" id="IPR011016">
    <property type="entry name" value="Znf_RING-CH"/>
</dbReference>
<dbReference type="GO" id="GO:0016874">
    <property type="term" value="F:ligase activity"/>
    <property type="evidence" value="ECO:0007669"/>
    <property type="project" value="UniProtKB-KW"/>
</dbReference>
<dbReference type="GO" id="GO:0008270">
    <property type="term" value="F:zinc ion binding"/>
    <property type="evidence" value="ECO:0007669"/>
    <property type="project" value="UniProtKB-KW"/>
</dbReference>
<sequence>MPSGLGPALPLAARVACDEPAATHDEESEEQCKYCLQPADAEEGGELMSPCACRTPVHQRCLLQWLLQSRRGNVVQCEICHTNWQGMLPVPLVGEHLAAQRQLGGSGVPADLDAIAAVAAVRELANQLLLHRERELRRDAEARAAAAEDRALAMEVLQNQANHLAGRVNTLERTNRQLKQEVEQQKAQQRKMRRLHMPVGAALSSAAGFAAGWLAQQRLGHQAAREGQPQRRNR</sequence>
<evidence type="ECO:0000256" key="4">
    <source>
        <dbReference type="SAM" id="Coils"/>
    </source>
</evidence>
<evidence type="ECO:0000256" key="1">
    <source>
        <dbReference type="ARBA" id="ARBA00022723"/>
    </source>
</evidence>
<accession>A0A2P6V7N7</accession>
<dbReference type="SMART" id="SM00744">
    <property type="entry name" value="RINGv"/>
    <property type="match status" value="1"/>
</dbReference>
<dbReference type="EMBL" id="LHPF02000022">
    <property type="protein sequence ID" value="PSC70102.1"/>
    <property type="molecule type" value="Genomic_DNA"/>
</dbReference>
<feature type="coiled-coil region" evidence="4">
    <location>
        <begin position="130"/>
        <end position="195"/>
    </location>
</feature>
<dbReference type="InterPro" id="IPR013083">
    <property type="entry name" value="Znf_RING/FYVE/PHD"/>
</dbReference>
<evidence type="ECO:0000256" key="3">
    <source>
        <dbReference type="ARBA" id="ARBA00022833"/>
    </source>
</evidence>
<keyword evidence="1" id="KW-0479">Metal-binding</keyword>
<name>A0A2P6V7N7_9CHLO</name>